<keyword evidence="3 8" id="KW-0813">Transport</keyword>
<dbReference type="GO" id="GO:0032217">
    <property type="term" value="F:riboflavin transmembrane transporter activity"/>
    <property type="evidence" value="ECO:0007669"/>
    <property type="project" value="UniProtKB-UniRule"/>
</dbReference>
<keyword evidence="6 9" id="KW-1133">Transmembrane helix</keyword>
<reference evidence="10" key="1">
    <citation type="submission" date="2020-10" db="EMBL/GenBank/DDBJ databases">
        <authorList>
            <person name="Gilroy R."/>
        </authorList>
    </citation>
    <scope>NUCLEOTIDE SEQUENCE</scope>
    <source>
        <strain evidence="10">17113</strain>
    </source>
</reference>
<protein>
    <recommendedName>
        <fullName evidence="8">Riboflavin transporter</fullName>
    </recommendedName>
</protein>
<evidence type="ECO:0000256" key="5">
    <source>
        <dbReference type="ARBA" id="ARBA00022692"/>
    </source>
</evidence>
<dbReference type="Pfam" id="PF12822">
    <property type="entry name" value="ECF_trnsprt"/>
    <property type="match status" value="1"/>
</dbReference>
<keyword evidence="5 9" id="KW-0812">Transmembrane</keyword>
<evidence type="ECO:0000313" key="10">
    <source>
        <dbReference type="EMBL" id="MBO8425738.1"/>
    </source>
</evidence>
<dbReference type="EMBL" id="JADINA010000002">
    <property type="protein sequence ID" value="MBO8425738.1"/>
    <property type="molecule type" value="Genomic_DNA"/>
</dbReference>
<feature type="transmembrane region" description="Helical" evidence="9">
    <location>
        <begin position="40"/>
        <end position="60"/>
    </location>
</feature>
<evidence type="ECO:0000256" key="9">
    <source>
        <dbReference type="SAM" id="Phobius"/>
    </source>
</evidence>
<evidence type="ECO:0000256" key="6">
    <source>
        <dbReference type="ARBA" id="ARBA00022989"/>
    </source>
</evidence>
<feature type="transmembrane region" description="Helical" evidence="9">
    <location>
        <begin position="141"/>
        <end position="165"/>
    </location>
</feature>
<feature type="transmembrane region" description="Helical" evidence="9">
    <location>
        <begin position="6"/>
        <end position="28"/>
    </location>
</feature>
<reference evidence="10" key="2">
    <citation type="journal article" date="2021" name="PeerJ">
        <title>Extensive microbial diversity within the chicken gut microbiome revealed by metagenomics and culture.</title>
        <authorList>
            <person name="Gilroy R."/>
            <person name="Ravi A."/>
            <person name="Getino M."/>
            <person name="Pursley I."/>
            <person name="Horton D.L."/>
            <person name="Alikhan N.F."/>
            <person name="Baker D."/>
            <person name="Gharbi K."/>
            <person name="Hall N."/>
            <person name="Watson M."/>
            <person name="Adriaenssens E.M."/>
            <person name="Foster-Nyarko E."/>
            <person name="Jarju S."/>
            <person name="Secka A."/>
            <person name="Antonio M."/>
            <person name="Oren A."/>
            <person name="Chaudhuri R.R."/>
            <person name="La Ragione R."/>
            <person name="Hildebrand F."/>
            <person name="Pallen M.J."/>
        </authorList>
    </citation>
    <scope>NUCLEOTIDE SEQUENCE</scope>
    <source>
        <strain evidence="10">17113</strain>
    </source>
</reference>
<evidence type="ECO:0000256" key="3">
    <source>
        <dbReference type="ARBA" id="ARBA00022448"/>
    </source>
</evidence>
<evidence type="ECO:0000256" key="2">
    <source>
        <dbReference type="ARBA" id="ARBA00005540"/>
    </source>
</evidence>
<gene>
    <name evidence="10" type="ORF">IAC61_00270</name>
</gene>
<evidence type="ECO:0000313" key="11">
    <source>
        <dbReference type="Proteomes" id="UP000823634"/>
    </source>
</evidence>
<dbReference type="Proteomes" id="UP000823634">
    <property type="component" value="Unassembled WGS sequence"/>
</dbReference>
<organism evidence="10 11">
    <name type="scientific">Candidatus Alloenteromonas pullistercoris</name>
    <dbReference type="NCBI Taxonomy" id="2840785"/>
    <lineage>
        <taxon>Bacteria</taxon>
        <taxon>Bacillati</taxon>
        <taxon>Bacillota</taxon>
        <taxon>Bacillota incertae sedis</taxon>
        <taxon>Candidatus Alloenteromonas</taxon>
    </lineage>
</organism>
<dbReference type="PANTHER" id="PTHR38438">
    <property type="entry name" value="RIBOFLAVIN TRANSPORTER RIBU"/>
    <property type="match status" value="1"/>
</dbReference>
<feature type="transmembrane region" description="Helical" evidence="9">
    <location>
        <begin position="80"/>
        <end position="98"/>
    </location>
</feature>
<name>A0A9D9GVX2_9FIRM</name>
<dbReference type="GO" id="GO:0005886">
    <property type="term" value="C:plasma membrane"/>
    <property type="evidence" value="ECO:0007669"/>
    <property type="project" value="UniProtKB-SubCell"/>
</dbReference>
<evidence type="ECO:0000256" key="4">
    <source>
        <dbReference type="ARBA" id="ARBA00022475"/>
    </source>
</evidence>
<sequence length="232" mass="25951">MEQTTLIGVLSIAFCFLVLVTTFRLYFSFFPKKKYNPTKFIARVAMFGAFSAILYVVPIFTVNLPFIPSFLSLHFDEIPAFIAGFAYGPWCAFAVIGIKTIIKLPMTSTLCVGELTDFLLSCVYAGTATFIYKRKRNLKGVAIGFAASTLLQVVVAMLLNVYAMIPFYMNLYGINAEGLLALMQLANPAIKDVGWSYAFFAVLPFNLIKDAIVVAVTFVVYRSIHKMLRFER</sequence>
<comment type="function">
    <text evidence="8">Probably a riboflavin-binding protein that interacts with the energy-coupling factor (ECF) ABC-transporter complex.</text>
</comment>
<evidence type="ECO:0000256" key="1">
    <source>
        <dbReference type="ARBA" id="ARBA00004651"/>
    </source>
</evidence>
<keyword evidence="4 8" id="KW-1003">Cell membrane</keyword>
<dbReference type="PANTHER" id="PTHR38438:SF1">
    <property type="entry name" value="RIBOFLAVIN TRANSPORTER RIBU"/>
    <property type="match status" value="1"/>
</dbReference>
<comment type="caution">
    <text evidence="10">The sequence shown here is derived from an EMBL/GenBank/DDBJ whole genome shotgun (WGS) entry which is preliminary data.</text>
</comment>
<feature type="transmembrane region" description="Helical" evidence="9">
    <location>
        <begin position="197"/>
        <end position="221"/>
    </location>
</feature>
<accession>A0A9D9GVX2</accession>
<evidence type="ECO:0000256" key="7">
    <source>
        <dbReference type="ARBA" id="ARBA00023136"/>
    </source>
</evidence>
<evidence type="ECO:0000256" key="8">
    <source>
        <dbReference type="PIRNR" id="PIRNR037778"/>
    </source>
</evidence>
<dbReference type="InterPro" id="IPR025720">
    <property type="entry name" value="RibU"/>
</dbReference>
<proteinExistence type="inferred from homology"/>
<dbReference type="PIRSF" id="PIRSF037778">
    <property type="entry name" value="UCP037778_transp_RibU"/>
    <property type="match status" value="1"/>
</dbReference>
<comment type="similarity">
    <text evidence="2 8">Belongs to the prokaryotic riboflavin transporter (P-RFT) (TC 2.A.87) family.</text>
</comment>
<keyword evidence="7 8" id="KW-0472">Membrane</keyword>
<comment type="subcellular location">
    <subcellularLocation>
        <location evidence="1">Cell membrane</location>
        <topology evidence="1">Multi-pass membrane protein</topology>
    </subcellularLocation>
</comment>
<dbReference type="Gene3D" id="1.10.1760.20">
    <property type="match status" value="1"/>
</dbReference>
<dbReference type="AlphaFoldDB" id="A0A9D9GVX2"/>
<dbReference type="InterPro" id="IPR024529">
    <property type="entry name" value="ECF_trnsprt_substrate-spec"/>
</dbReference>